<sequence length="141" mass="15644">MLASRNNITQFIPQRQPMVMIHDLLEASDTHAITRLSVERENIFIDRECLAEPGLVENIAQTAAAQVGYQCALKQVPVPIGYIAAVKNLEIIRLPKLGTVITTSIEITNQVLDVTVAKGRVEQNGEICCTCEMRIFVKNQP</sequence>
<comment type="caution">
    <text evidence="1">The sequence shown here is derived from an EMBL/GenBank/DDBJ whole genome shotgun (WGS) entry which is preliminary data.</text>
</comment>
<proteinExistence type="predicted"/>
<gene>
    <name evidence="1" type="ORF">KK083_22750</name>
</gene>
<name>A0AAP2DQJ5_9BACT</name>
<dbReference type="InterPro" id="IPR016776">
    <property type="entry name" value="ApeP-like_dehydratase"/>
</dbReference>
<accession>A0AAP2DQJ5</accession>
<organism evidence="1 2">
    <name type="scientific">Chryseosolibacter histidini</name>
    <dbReference type="NCBI Taxonomy" id="2782349"/>
    <lineage>
        <taxon>Bacteria</taxon>
        <taxon>Pseudomonadati</taxon>
        <taxon>Bacteroidota</taxon>
        <taxon>Cytophagia</taxon>
        <taxon>Cytophagales</taxon>
        <taxon>Chryseotaleaceae</taxon>
        <taxon>Chryseosolibacter</taxon>
    </lineage>
</organism>
<keyword evidence="2" id="KW-1185">Reference proteome</keyword>
<protein>
    <submittedName>
        <fullName evidence="1">3-hydroxyacyl-ACP dehydratase</fullName>
    </submittedName>
</protein>
<dbReference type="Proteomes" id="UP001319200">
    <property type="component" value="Unassembled WGS sequence"/>
</dbReference>
<dbReference type="SUPFAM" id="SSF54637">
    <property type="entry name" value="Thioesterase/thiol ester dehydrase-isomerase"/>
    <property type="match status" value="1"/>
</dbReference>
<dbReference type="InterPro" id="IPR029069">
    <property type="entry name" value="HotDog_dom_sf"/>
</dbReference>
<dbReference type="AlphaFoldDB" id="A0AAP2DQJ5"/>
<reference evidence="1 2" key="1">
    <citation type="submission" date="2021-05" db="EMBL/GenBank/DDBJ databases">
        <title>A Polyphasic approach of four new species of the genus Ohtaekwangia: Ohtaekwangia histidinii sp. nov., Ohtaekwangia cretensis sp. nov., Ohtaekwangia indiensis sp. nov., Ohtaekwangia reichenbachii sp. nov. from diverse environment.</title>
        <authorList>
            <person name="Octaviana S."/>
        </authorList>
    </citation>
    <scope>NUCLEOTIDE SEQUENCE [LARGE SCALE GENOMIC DNA]</scope>
    <source>
        <strain evidence="1 2">PWU4</strain>
    </source>
</reference>
<dbReference type="EMBL" id="JAHESF010000028">
    <property type="protein sequence ID" value="MBT1699724.1"/>
    <property type="molecule type" value="Genomic_DNA"/>
</dbReference>
<evidence type="ECO:0000313" key="1">
    <source>
        <dbReference type="EMBL" id="MBT1699724.1"/>
    </source>
</evidence>
<dbReference type="Pfam" id="PF22817">
    <property type="entry name" value="ApeP-like"/>
    <property type="match status" value="1"/>
</dbReference>
<evidence type="ECO:0000313" key="2">
    <source>
        <dbReference type="Proteomes" id="UP001319200"/>
    </source>
</evidence>
<dbReference type="Gene3D" id="3.10.129.10">
    <property type="entry name" value="Hotdog Thioesterase"/>
    <property type="match status" value="1"/>
</dbReference>
<dbReference type="RefSeq" id="WP_254167860.1">
    <property type="nucleotide sequence ID" value="NZ_JAHESF010000028.1"/>
</dbReference>